<protein>
    <submittedName>
        <fullName evidence="1">YkgJ family cysteine cluster protein</fullName>
    </submittedName>
</protein>
<sequence>MPPAASDFVPGVWLFLLSKSESMRLRAAGSRAIERPQALPVGRTGRGFAAALLRTPALPDNTAPLPAADRRMSSHPCLRCGACCAFFRVAFHWSETDACAGGLTPQGLTEPLDPHRVVMRGTYGGTAVRCEQLRGQIGRDAHCGIYALRPSPCHALQPAWEQGAPSPQCDKARVAHGLAPLTPADWPTGAGAA</sequence>
<dbReference type="AlphaFoldDB" id="A0AAU8MXN2"/>
<dbReference type="EMBL" id="CP159925">
    <property type="protein sequence ID" value="XCO76394.1"/>
    <property type="molecule type" value="Genomic_DNA"/>
</dbReference>
<reference evidence="1" key="1">
    <citation type="submission" date="2024-06" db="EMBL/GenBank/DDBJ databases">
        <authorList>
            <person name="Li S."/>
        </authorList>
    </citation>
    <scope>NUCLEOTIDE SEQUENCE</scope>
    <source>
        <strain evidence="1">SR10</strain>
    </source>
</reference>
<name>A0AAU8MXN2_9GAMM</name>
<accession>A0AAU8MXN2</accession>
<dbReference type="InterPro" id="IPR005358">
    <property type="entry name" value="Puta_zinc/iron-chelating_dom"/>
</dbReference>
<dbReference type="Pfam" id="PF03692">
    <property type="entry name" value="CxxCxxCC"/>
    <property type="match status" value="1"/>
</dbReference>
<dbReference type="RefSeq" id="WP_363799746.1">
    <property type="nucleotide sequence ID" value="NZ_CP159925.1"/>
</dbReference>
<organism evidence="1">
    <name type="scientific">Lysobacter firmicutimachus</name>
    <dbReference type="NCBI Taxonomy" id="1792846"/>
    <lineage>
        <taxon>Bacteria</taxon>
        <taxon>Pseudomonadati</taxon>
        <taxon>Pseudomonadota</taxon>
        <taxon>Gammaproteobacteria</taxon>
        <taxon>Lysobacterales</taxon>
        <taxon>Lysobacteraceae</taxon>
        <taxon>Lysobacter</taxon>
    </lineage>
</organism>
<proteinExistence type="predicted"/>
<evidence type="ECO:0000313" key="1">
    <source>
        <dbReference type="EMBL" id="XCO76394.1"/>
    </source>
</evidence>
<gene>
    <name evidence="1" type="ORF">ABU614_06290</name>
</gene>